<feature type="non-terminal residue" evidence="1">
    <location>
        <position position="1"/>
    </location>
</feature>
<dbReference type="Gene3D" id="2.60.40.10">
    <property type="entry name" value="Immunoglobulins"/>
    <property type="match status" value="1"/>
</dbReference>
<organism evidence="1 2">
    <name type="scientific">Acinetobacter schindleri CIP 107287</name>
    <dbReference type="NCBI Taxonomy" id="1217988"/>
    <lineage>
        <taxon>Bacteria</taxon>
        <taxon>Pseudomonadati</taxon>
        <taxon>Pseudomonadota</taxon>
        <taxon>Gammaproteobacteria</taxon>
        <taxon>Moraxellales</taxon>
        <taxon>Moraxellaceae</taxon>
        <taxon>Acinetobacter</taxon>
    </lineage>
</organism>
<evidence type="ECO:0000313" key="1">
    <source>
        <dbReference type="EMBL" id="ENV43633.1"/>
    </source>
</evidence>
<dbReference type="InterPro" id="IPR010221">
    <property type="entry name" value="VCBS_dom"/>
</dbReference>
<dbReference type="EMBL" id="APPQ01000028">
    <property type="protein sequence ID" value="ENV43633.1"/>
    <property type="molecule type" value="Genomic_DNA"/>
</dbReference>
<accession>N9AHV9</accession>
<comment type="caution">
    <text evidence="1">The sequence shown here is derived from an EMBL/GenBank/DDBJ whole genome shotgun (WGS) entry which is preliminary data.</text>
</comment>
<name>N9AHV9_9GAMM</name>
<gene>
    <name evidence="1" type="ORF">F955_02326</name>
</gene>
<dbReference type="NCBIfam" id="TIGR01965">
    <property type="entry name" value="VCBS_repeat"/>
    <property type="match status" value="1"/>
</dbReference>
<evidence type="ECO:0008006" key="3">
    <source>
        <dbReference type="Google" id="ProtNLM"/>
    </source>
</evidence>
<protein>
    <recommendedName>
        <fullName evidence="3">Bacterial Ig-like domain-containing protein</fullName>
    </recommendedName>
</protein>
<dbReference type="PATRIC" id="fig|1217988.3.peg.2236"/>
<dbReference type="HOGENOM" id="CLU_248212_0_0_6"/>
<evidence type="ECO:0000313" key="2">
    <source>
        <dbReference type="Proteomes" id="UP000018440"/>
    </source>
</evidence>
<reference evidence="1 2" key="1">
    <citation type="submission" date="2013-02" db="EMBL/GenBank/DDBJ databases">
        <title>The Genome Sequence of Acinetobacter schindleri CIP 107287.</title>
        <authorList>
            <consortium name="The Broad Institute Genome Sequencing Platform"/>
            <consortium name="The Broad Institute Genome Sequencing Center for Infectious Disease"/>
            <person name="Cerqueira G."/>
            <person name="Feldgarden M."/>
            <person name="Courvalin P."/>
            <person name="Perichon B."/>
            <person name="Grillot-Courvalin C."/>
            <person name="Clermont D."/>
            <person name="Rocha E."/>
            <person name="Yoon E.-J."/>
            <person name="Nemec A."/>
            <person name="Walker B."/>
            <person name="Young S.K."/>
            <person name="Zeng Q."/>
            <person name="Gargeya S."/>
            <person name="Fitzgerald M."/>
            <person name="Haas B."/>
            <person name="Abouelleil A."/>
            <person name="Alvarado L."/>
            <person name="Arachchi H.M."/>
            <person name="Berlin A.M."/>
            <person name="Chapman S.B."/>
            <person name="Dewar J."/>
            <person name="Goldberg J."/>
            <person name="Griggs A."/>
            <person name="Gujja S."/>
            <person name="Hansen M."/>
            <person name="Howarth C."/>
            <person name="Imamovic A."/>
            <person name="Larimer J."/>
            <person name="McCowan C."/>
            <person name="Murphy C."/>
            <person name="Neiman D."/>
            <person name="Pearson M."/>
            <person name="Priest M."/>
            <person name="Roberts A."/>
            <person name="Saif S."/>
            <person name="Shea T."/>
            <person name="Sisk P."/>
            <person name="Sykes S."/>
            <person name="Wortman J."/>
            <person name="Nusbaum C."/>
            <person name="Birren B."/>
        </authorList>
    </citation>
    <scope>NUCLEOTIDE SEQUENCE [LARGE SCALE GENOMIC DNA]</scope>
    <source>
        <strain evidence="1 2">CIP 107287</strain>
    </source>
</reference>
<dbReference type="NCBIfam" id="NF045619">
    <property type="entry name" value="adhes_GNV_Cterm"/>
    <property type="match status" value="1"/>
</dbReference>
<dbReference type="InterPro" id="IPR055014">
    <property type="entry name" value="BapA_Bap-like_C"/>
</dbReference>
<proteinExistence type="predicted"/>
<sequence>DGIVNIAESQDKVTIVGQLTSIPADSIETIITVTVGTETVNAIITDAVTGTWTAELSGSSFGDVAGEVVAEVTFKDKAGNESNKTANAPYAIDLEAPKYTNSYINEDGKIVLEFDELLDNDNPPTFDSFVIIKNTDEVVEIQGVEIVDQQVVITTVKPIYQSDKVQVSYVDKDLKDKNAIQDDAGNGSSEFNTGILSNDSLLSGLVSDFNNISGVPTSVNQDTLVATGVDILNLFNVTNTTQNTIKAGTEFTFTADEYAGNHSVQVSLDTSSLLSVAKAYGVVLQQKNNEGEWVNLISAPMGQNGVVASLGTQYALGAIDNNSASVTFSGLEPGQYRIATYADQSELKKLISDIELANLGQGGYLLGKDNQDALIKELKSILGQDSIAGATLVDYLEGILNAVNLLTFPISALVDKVIGSTLLNPLMTALDKVIDVVVGNLVNNLVSVLQKTTVTVSPSTTFYTAEGNVIDNDALDNIEVKKVEVTTEKSSSNEVSEPVITEINGSTVINGKYGKLMIQPNGAYKYTVSPQFANADLVETFKYTVDNGASETLIINISKATQELLAVDNNVDLNLNVAPSEHFMTKAELGEYSKTTVNVAYIGLGSVLDLGALTPANALQFTVDPLTEQVITFNGKSGGVQVLTNYNLYVYKLNEKTNKLDLVELKENWFGVALLGGASKQPATYTFDEGQYYAVLEPASGVNALYGYTLEASQNKVLNYANPISVSGIAKGNLITDIDLQAKGQDVGPNIEHSFITQVVGVNGAVAVNTDQITDAVVVQGKYGQLTIAADGTYSYEAFNSKNFNYGDVDEFTYTIFDPISGQSDDSQLNITLDFSNTENGLSTVVALLEIEPTVKTLVEKVELEDVNLNTITKGKINATAFSVAEISLGDVVDAGIISADNSINISVKSGELANIKFHASAYQAVSVASIFDLQVYKKLDNGQLELFYTKPNYVVLPVTLVIPLGGIHIGDPINLDFPEGEYVALLNSTAGIGAIGGTTLEVKEISVEDYNNPVVYKGEVSGKLDIPVDGKIYTLNGKKVESLESTVVKGTYGTLTYHADGTYEYFVDATYQIPQFGMIDTFSYSYKEANGEVVSSILNVKLSTVDANQDKQFDSEKKEIDIAAPMVNKVEQVIIDEKTGLRLPIWDEIKDKESKVIEIVNTPYMTTDLTFSLNVDLDIKGLYKTGLHFELYKIVKNAQTGEVTYSKVGDTISLKDVQKDTLSHTWENLKSGTYTVKYSIDGHNGTGMDYGFNFSQTYNYHDSWTSTGKDADYLAGQVIGNFLSNDKFALGLKDQAIVKFGNKYLYLGSNEVQEITVYGSYGDLVVKSDGSYVFTPNGLGGGREYFDYEIISPTGESDKAAIEFSVAKVIQGNEFNNLVESSASNDIYTLSSGSDTVIFDVLDLSHNNGGNGIDTWTDFHLTTSLTDENADKIDVSSLLVGYEQGDDLKEFVSIGKTADGKAIVQIDRDGKADEFQKTDLLVLENQTVATQQAQLDLLNQLIANQQLIG</sequence>
<dbReference type="NCBIfam" id="TIGR03661">
    <property type="entry name" value="T1SS_VCA0849"/>
    <property type="match status" value="1"/>
</dbReference>
<dbReference type="Proteomes" id="UP000018440">
    <property type="component" value="Unassembled WGS sequence"/>
</dbReference>
<dbReference type="InterPro" id="IPR019960">
    <property type="entry name" value="T1SS_VCA0849"/>
</dbReference>
<dbReference type="InterPro" id="IPR013783">
    <property type="entry name" value="Ig-like_fold"/>
</dbReference>